<dbReference type="InterPro" id="IPR029442">
    <property type="entry name" value="GyrI-like"/>
</dbReference>
<dbReference type="PANTHER" id="PTHR40055">
    <property type="entry name" value="TRANSCRIPTIONAL REGULATOR YGIV-RELATED"/>
    <property type="match status" value="1"/>
</dbReference>
<proteinExistence type="inferred from homology"/>
<dbReference type="Pfam" id="PF08327">
    <property type="entry name" value="AHSA1"/>
    <property type="match status" value="1"/>
</dbReference>
<gene>
    <name evidence="3" type="ORF">HK103_002013</name>
</gene>
<evidence type="ECO:0000259" key="2">
    <source>
        <dbReference type="SMART" id="SM00871"/>
    </source>
</evidence>
<evidence type="ECO:0000313" key="4">
    <source>
        <dbReference type="Proteomes" id="UP001210925"/>
    </source>
</evidence>
<dbReference type="InterPro" id="IPR023393">
    <property type="entry name" value="START-like_dom_sf"/>
</dbReference>
<dbReference type="Gene3D" id="3.20.80.10">
    <property type="entry name" value="Regulatory factor, effector binding domain"/>
    <property type="match status" value="1"/>
</dbReference>
<dbReference type="InterPro" id="IPR010499">
    <property type="entry name" value="AraC_E-bd"/>
</dbReference>
<comment type="similarity">
    <text evidence="1">Belongs to the AHA1 family.</text>
</comment>
<protein>
    <recommendedName>
        <fullName evidence="2">AraC effector-binding domain-containing protein</fullName>
    </recommendedName>
</protein>
<dbReference type="AlphaFoldDB" id="A0AAD5UDP1"/>
<dbReference type="PANTHER" id="PTHR40055:SF1">
    <property type="entry name" value="TRANSCRIPTIONAL REGULATOR YGIV-RELATED"/>
    <property type="match status" value="1"/>
</dbReference>
<evidence type="ECO:0000313" key="3">
    <source>
        <dbReference type="EMBL" id="KAJ3251908.1"/>
    </source>
</evidence>
<dbReference type="EMBL" id="JADGKB010000162">
    <property type="protein sequence ID" value="KAJ3251908.1"/>
    <property type="molecule type" value="Genomic_DNA"/>
</dbReference>
<dbReference type="SMART" id="SM00871">
    <property type="entry name" value="AraC_E_bind"/>
    <property type="match status" value="1"/>
</dbReference>
<reference evidence="3" key="1">
    <citation type="submission" date="2020-05" db="EMBL/GenBank/DDBJ databases">
        <title>Phylogenomic resolution of chytrid fungi.</title>
        <authorList>
            <person name="Stajich J.E."/>
            <person name="Amses K."/>
            <person name="Simmons R."/>
            <person name="Seto K."/>
            <person name="Myers J."/>
            <person name="Bonds A."/>
            <person name="Quandt C.A."/>
            <person name="Barry K."/>
            <person name="Liu P."/>
            <person name="Grigoriev I."/>
            <person name="Longcore J.E."/>
            <person name="James T.Y."/>
        </authorList>
    </citation>
    <scope>NUCLEOTIDE SEQUENCE</scope>
    <source>
        <strain evidence="3">PLAUS21</strain>
    </source>
</reference>
<sequence length="282" mass="32120">MLESGYTIVDLDPFYFYGIEAKGPFMETAPSTWKAFKAAPLPANTEYLQTVFQLKPEPIYRAGVQLTEPAKDVPDGFVQIKSDGGLYAKFVLRGSYDQLPVEMGNVMKRAHEKEQVEESGSYIERYVNTPETTPEADLITEIYVPLKKTITIKVEGKVKASPKVLYDTLLDRTKPGSIWYTVKDYFLDIKEGGLFYHCVEFGGNRYPHYGKFVELKDGEKVSMRWMSMYTKGLDSLVTFTFTPSGSETLVVIEHKGLPNCKMGRQHKDGWNFMIDSFNQVFK</sequence>
<dbReference type="Proteomes" id="UP001210925">
    <property type="component" value="Unassembled WGS sequence"/>
</dbReference>
<dbReference type="InterPro" id="IPR050908">
    <property type="entry name" value="SmbC-like"/>
</dbReference>
<evidence type="ECO:0000256" key="1">
    <source>
        <dbReference type="ARBA" id="ARBA00006817"/>
    </source>
</evidence>
<dbReference type="SUPFAM" id="SSF55136">
    <property type="entry name" value="Probable bacterial effector-binding domain"/>
    <property type="match status" value="1"/>
</dbReference>
<comment type="caution">
    <text evidence="3">The sequence shown here is derived from an EMBL/GenBank/DDBJ whole genome shotgun (WGS) entry which is preliminary data.</text>
</comment>
<dbReference type="InterPro" id="IPR013538">
    <property type="entry name" value="ASHA1/2-like_C"/>
</dbReference>
<name>A0AAD5UDP1_9FUNG</name>
<dbReference type="Pfam" id="PF06445">
    <property type="entry name" value="GyrI-like"/>
    <property type="match status" value="1"/>
</dbReference>
<organism evidence="3 4">
    <name type="scientific">Boothiomyces macroporosus</name>
    <dbReference type="NCBI Taxonomy" id="261099"/>
    <lineage>
        <taxon>Eukaryota</taxon>
        <taxon>Fungi</taxon>
        <taxon>Fungi incertae sedis</taxon>
        <taxon>Chytridiomycota</taxon>
        <taxon>Chytridiomycota incertae sedis</taxon>
        <taxon>Chytridiomycetes</taxon>
        <taxon>Rhizophydiales</taxon>
        <taxon>Terramycetaceae</taxon>
        <taxon>Boothiomyces</taxon>
    </lineage>
</organism>
<keyword evidence="4" id="KW-1185">Reference proteome</keyword>
<feature type="domain" description="AraC effector-binding" evidence="2">
    <location>
        <begin position="4"/>
        <end position="147"/>
    </location>
</feature>
<dbReference type="SUPFAM" id="SSF55961">
    <property type="entry name" value="Bet v1-like"/>
    <property type="match status" value="1"/>
</dbReference>
<dbReference type="InterPro" id="IPR011256">
    <property type="entry name" value="Reg_factor_effector_dom_sf"/>
</dbReference>
<dbReference type="CDD" id="cd07814">
    <property type="entry name" value="SRPBCC_CalC_Aha1-like"/>
    <property type="match status" value="1"/>
</dbReference>
<accession>A0AAD5UDP1</accession>
<dbReference type="Gene3D" id="3.30.530.20">
    <property type="match status" value="1"/>
</dbReference>